<keyword evidence="4" id="KW-0206">Cytoskeleton</keyword>
<dbReference type="STRING" id="145388.A0A0D2NQV7"/>
<keyword evidence="3" id="KW-0963">Cytoplasm</keyword>
<comment type="similarity">
    <text evidence="2">Belongs to the TPX2 family.</text>
</comment>
<dbReference type="InterPro" id="IPR009675">
    <property type="entry name" value="TPX2_fam"/>
</dbReference>
<dbReference type="Proteomes" id="UP000054498">
    <property type="component" value="Unassembled WGS sequence"/>
</dbReference>
<evidence type="ECO:0000256" key="2">
    <source>
        <dbReference type="ARBA" id="ARBA00005885"/>
    </source>
</evidence>
<dbReference type="InterPro" id="IPR027329">
    <property type="entry name" value="TPX2_C"/>
</dbReference>
<evidence type="ECO:0000259" key="6">
    <source>
        <dbReference type="Pfam" id="PF06886"/>
    </source>
</evidence>
<dbReference type="KEGG" id="mng:MNEG_1277"/>
<dbReference type="OrthoDB" id="1684416at2759"/>
<protein>
    <recommendedName>
        <fullName evidence="6">TPX2 C-terminal domain-containing protein</fullName>
    </recommendedName>
</protein>
<dbReference type="RefSeq" id="XP_013905700.1">
    <property type="nucleotide sequence ID" value="XM_014050246.1"/>
</dbReference>
<evidence type="ECO:0000313" key="8">
    <source>
        <dbReference type="Proteomes" id="UP000054498"/>
    </source>
</evidence>
<dbReference type="GeneID" id="25730165"/>
<dbReference type="GO" id="GO:0060236">
    <property type="term" value="P:regulation of mitotic spindle organization"/>
    <property type="evidence" value="ECO:0007669"/>
    <property type="project" value="InterPro"/>
</dbReference>
<dbReference type="PANTHER" id="PTHR14326">
    <property type="entry name" value="TARGETING PROTEIN FOR XKLP2"/>
    <property type="match status" value="1"/>
</dbReference>
<evidence type="ECO:0000256" key="4">
    <source>
        <dbReference type="ARBA" id="ARBA00023212"/>
    </source>
</evidence>
<reference evidence="7 8" key="1">
    <citation type="journal article" date="2013" name="BMC Genomics">
        <title>Reconstruction of the lipid metabolism for the microalga Monoraphidium neglectum from its genome sequence reveals characteristics suitable for biofuel production.</title>
        <authorList>
            <person name="Bogen C."/>
            <person name="Al-Dilaimi A."/>
            <person name="Albersmeier A."/>
            <person name="Wichmann J."/>
            <person name="Grundmann M."/>
            <person name="Rupp O."/>
            <person name="Lauersen K.J."/>
            <person name="Blifernez-Klassen O."/>
            <person name="Kalinowski J."/>
            <person name="Goesmann A."/>
            <person name="Mussgnug J.H."/>
            <person name="Kruse O."/>
        </authorList>
    </citation>
    <scope>NUCLEOTIDE SEQUENCE [LARGE SCALE GENOMIC DNA]</scope>
    <source>
        <strain evidence="7 8">SAG 48.87</strain>
    </source>
</reference>
<comment type="subcellular location">
    <subcellularLocation>
        <location evidence="1">Cytoplasm</location>
        <location evidence="1">Cytoskeleton</location>
    </subcellularLocation>
</comment>
<dbReference type="Pfam" id="PF06886">
    <property type="entry name" value="TPX2"/>
    <property type="match status" value="1"/>
</dbReference>
<dbReference type="AlphaFoldDB" id="A0A0D2NQV7"/>
<dbReference type="GO" id="GO:0005819">
    <property type="term" value="C:spindle"/>
    <property type="evidence" value="ECO:0007669"/>
    <property type="project" value="InterPro"/>
</dbReference>
<evidence type="ECO:0000256" key="1">
    <source>
        <dbReference type="ARBA" id="ARBA00004245"/>
    </source>
</evidence>
<sequence>MWAGKPFAVHESDAPLTVPDDVVLATEERAEDRGEFDRAVADKMRAEEEERRRQEELRQQCEEEEEREYRRSLRFKARPMPKFDQPFFSRPSEKPLTNAQTPDFASKKRARRDG</sequence>
<proteinExistence type="inferred from homology"/>
<feature type="region of interest" description="Disordered" evidence="5">
    <location>
        <begin position="45"/>
        <end position="114"/>
    </location>
</feature>
<evidence type="ECO:0000256" key="5">
    <source>
        <dbReference type="SAM" id="MobiDB-lite"/>
    </source>
</evidence>
<feature type="domain" description="TPX2 C-terminal" evidence="6">
    <location>
        <begin position="23"/>
        <end position="98"/>
    </location>
</feature>
<evidence type="ECO:0000256" key="3">
    <source>
        <dbReference type="ARBA" id="ARBA00022490"/>
    </source>
</evidence>
<feature type="compositionally biased region" description="Basic and acidic residues" evidence="5">
    <location>
        <begin position="45"/>
        <end position="71"/>
    </location>
</feature>
<dbReference type="GO" id="GO:0005874">
    <property type="term" value="C:microtubule"/>
    <property type="evidence" value="ECO:0007669"/>
    <property type="project" value="InterPro"/>
</dbReference>
<name>A0A0D2NQV7_9CHLO</name>
<accession>A0A0D2NQV7</accession>
<dbReference type="EMBL" id="KK100343">
    <property type="protein sequence ID" value="KIZ06681.1"/>
    <property type="molecule type" value="Genomic_DNA"/>
</dbReference>
<dbReference type="PANTHER" id="PTHR14326:SF44">
    <property type="entry name" value="TARGETING PROTEIN FOR XKLP2"/>
    <property type="match status" value="1"/>
</dbReference>
<organism evidence="7 8">
    <name type="scientific">Monoraphidium neglectum</name>
    <dbReference type="NCBI Taxonomy" id="145388"/>
    <lineage>
        <taxon>Eukaryota</taxon>
        <taxon>Viridiplantae</taxon>
        <taxon>Chlorophyta</taxon>
        <taxon>core chlorophytes</taxon>
        <taxon>Chlorophyceae</taxon>
        <taxon>CS clade</taxon>
        <taxon>Sphaeropleales</taxon>
        <taxon>Selenastraceae</taxon>
        <taxon>Monoraphidium</taxon>
    </lineage>
</organism>
<evidence type="ECO:0000313" key="7">
    <source>
        <dbReference type="EMBL" id="KIZ06681.1"/>
    </source>
</evidence>
<gene>
    <name evidence="7" type="ORF">MNEG_1277</name>
</gene>
<keyword evidence="8" id="KW-1185">Reference proteome</keyword>